<dbReference type="PANTHER" id="PTHR23152">
    <property type="entry name" value="2-OXOGLUTARATE DEHYDROGENASE"/>
    <property type="match status" value="1"/>
</dbReference>
<evidence type="ECO:0000256" key="1">
    <source>
        <dbReference type="ARBA" id="ARBA00001964"/>
    </source>
</evidence>
<dbReference type="Pfam" id="PF16870">
    <property type="entry name" value="OxoGdeHyase_C"/>
    <property type="match status" value="1"/>
</dbReference>
<dbReference type="Gene3D" id="3.40.50.11610">
    <property type="entry name" value="Multifunctional 2-oxoglutarate metabolism enzyme, C-terminal domain"/>
    <property type="match status" value="1"/>
</dbReference>
<organism evidence="5 6">
    <name type="scientific">Cyclobacterium qasimii M12-11B</name>
    <dbReference type="NCBI Taxonomy" id="641524"/>
    <lineage>
        <taxon>Bacteria</taxon>
        <taxon>Pseudomonadati</taxon>
        <taxon>Bacteroidota</taxon>
        <taxon>Cytophagia</taxon>
        <taxon>Cytophagales</taxon>
        <taxon>Cyclobacteriaceae</taxon>
        <taxon>Cyclobacterium</taxon>
    </lineage>
</organism>
<dbReference type="InterPro" id="IPR042179">
    <property type="entry name" value="KGD_C_sf"/>
</dbReference>
<sequence length="100" mass="11650">MREKEKVEDVAIIRVEQLHPLPKNQILKAIKAYKKDIETVWLQEEPENMGYWAFIVRNLYKDLAMDVIARKPSASPATGYHKVHLAEQKQILEKALKINP</sequence>
<dbReference type="GO" id="GO:0045252">
    <property type="term" value="C:oxoglutarate dehydrogenase complex"/>
    <property type="evidence" value="ECO:0007669"/>
    <property type="project" value="TreeGrafter"/>
</dbReference>
<dbReference type="GO" id="GO:0004591">
    <property type="term" value="F:oxoglutarate dehydrogenase (succinyl-transferring) activity"/>
    <property type="evidence" value="ECO:0007669"/>
    <property type="project" value="UniProtKB-EC"/>
</dbReference>
<evidence type="ECO:0000313" key="5">
    <source>
        <dbReference type="EMBL" id="EPR68894.1"/>
    </source>
</evidence>
<name>S7WQ54_9BACT</name>
<dbReference type="PANTHER" id="PTHR23152:SF4">
    <property type="entry name" value="2-OXOADIPATE DEHYDROGENASE COMPLEX COMPONENT E1"/>
    <property type="match status" value="1"/>
</dbReference>
<evidence type="ECO:0000313" key="6">
    <source>
        <dbReference type="Proteomes" id="UP000014974"/>
    </source>
</evidence>
<feature type="domain" description="2-oxoglutarate dehydrogenase E1 component/KDG C-terminal" evidence="4">
    <location>
        <begin position="2"/>
        <end position="96"/>
    </location>
</feature>
<protein>
    <submittedName>
        <fullName evidence="5">2-oxoglutarate dehydrogenase E1 component</fullName>
        <ecNumber evidence="5">1.2.4.2</ecNumber>
    </submittedName>
</protein>
<dbReference type="InterPro" id="IPR011603">
    <property type="entry name" value="2oxoglutarate_DH_E1"/>
</dbReference>
<dbReference type="EMBL" id="ATNM01000091">
    <property type="protein sequence ID" value="EPR68894.1"/>
    <property type="molecule type" value="Genomic_DNA"/>
</dbReference>
<dbReference type="AlphaFoldDB" id="S7WQ54"/>
<evidence type="ECO:0000256" key="3">
    <source>
        <dbReference type="ARBA" id="ARBA00023052"/>
    </source>
</evidence>
<gene>
    <name evidence="5" type="ORF">ADICYQ_2280</name>
</gene>
<comment type="cofactor">
    <cofactor evidence="1">
        <name>thiamine diphosphate</name>
        <dbReference type="ChEBI" id="CHEBI:58937"/>
    </cofactor>
</comment>
<dbReference type="STRING" id="641524.ADICYQ_2280"/>
<dbReference type="GO" id="GO:0006099">
    <property type="term" value="P:tricarboxylic acid cycle"/>
    <property type="evidence" value="ECO:0007669"/>
    <property type="project" value="TreeGrafter"/>
</dbReference>
<dbReference type="EC" id="1.2.4.2" evidence="5"/>
<reference evidence="5 6" key="1">
    <citation type="journal article" date="2013" name="Genome Announc.">
        <title>Draft Genome Sequence of Cyclobacterium qasimii Strain M12-11BT, Isolated from Arctic Marine Sediment.</title>
        <authorList>
            <person name="Shivaji S."/>
            <person name="Ara S."/>
            <person name="Singh A."/>
            <person name="Kumar Pinnaka A."/>
        </authorList>
    </citation>
    <scope>NUCLEOTIDE SEQUENCE [LARGE SCALE GENOMIC DNA]</scope>
    <source>
        <strain evidence="5 6">M12-11B</strain>
    </source>
</reference>
<keyword evidence="3" id="KW-0786">Thiamine pyrophosphate</keyword>
<evidence type="ECO:0000256" key="2">
    <source>
        <dbReference type="ARBA" id="ARBA00023002"/>
    </source>
</evidence>
<dbReference type="InterPro" id="IPR031717">
    <property type="entry name" value="ODO-1/KGD_C"/>
</dbReference>
<dbReference type="Proteomes" id="UP000014974">
    <property type="component" value="Unassembled WGS sequence"/>
</dbReference>
<comment type="caution">
    <text evidence="5">The sequence shown here is derived from an EMBL/GenBank/DDBJ whole genome shotgun (WGS) entry which is preliminary data.</text>
</comment>
<dbReference type="GO" id="GO:0030976">
    <property type="term" value="F:thiamine pyrophosphate binding"/>
    <property type="evidence" value="ECO:0007669"/>
    <property type="project" value="InterPro"/>
</dbReference>
<dbReference type="eggNOG" id="COG0567">
    <property type="taxonomic scope" value="Bacteria"/>
</dbReference>
<proteinExistence type="predicted"/>
<keyword evidence="2 5" id="KW-0560">Oxidoreductase</keyword>
<dbReference type="PATRIC" id="fig|641524.5.peg.2261"/>
<evidence type="ECO:0000259" key="4">
    <source>
        <dbReference type="Pfam" id="PF16870"/>
    </source>
</evidence>
<accession>S7WQ54</accession>